<name>A0A4R0RC16_9APHY</name>
<dbReference type="InterPro" id="IPR036885">
    <property type="entry name" value="SWIB_MDM2_dom_sf"/>
</dbReference>
<feature type="domain" description="DM2" evidence="2">
    <location>
        <begin position="196"/>
        <end position="273"/>
    </location>
</feature>
<evidence type="ECO:0000313" key="4">
    <source>
        <dbReference type="Proteomes" id="UP000292702"/>
    </source>
</evidence>
<proteinExistence type="predicted"/>
<accession>A0A4R0RC16</accession>
<dbReference type="PROSITE" id="PS51925">
    <property type="entry name" value="SWIB_MDM2"/>
    <property type="match status" value="1"/>
</dbReference>
<evidence type="ECO:0000259" key="2">
    <source>
        <dbReference type="PROSITE" id="PS51925"/>
    </source>
</evidence>
<dbReference type="AlphaFoldDB" id="A0A4R0RC16"/>
<feature type="region of interest" description="Disordered" evidence="1">
    <location>
        <begin position="81"/>
        <end position="105"/>
    </location>
</feature>
<organism evidence="3 4">
    <name type="scientific">Steccherinum ochraceum</name>
    <dbReference type="NCBI Taxonomy" id="92696"/>
    <lineage>
        <taxon>Eukaryota</taxon>
        <taxon>Fungi</taxon>
        <taxon>Dikarya</taxon>
        <taxon>Basidiomycota</taxon>
        <taxon>Agaricomycotina</taxon>
        <taxon>Agaricomycetes</taxon>
        <taxon>Polyporales</taxon>
        <taxon>Steccherinaceae</taxon>
        <taxon>Steccherinum</taxon>
    </lineage>
</organism>
<comment type="caution">
    <text evidence="3">The sequence shown here is derived from an EMBL/GenBank/DDBJ whole genome shotgun (WGS) entry which is preliminary data.</text>
</comment>
<dbReference type="InterPro" id="IPR019835">
    <property type="entry name" value="SWIB_domain"/>
</dbReference>
<dbReference type="CDD" id="cd10568">
    <property type="entry name" value="SWIB_like"/>
    <property type="match status" value="1"/>
</dbReference>
<dbReference type="STRING" id="92696.A0A4R0RC16"/>
<dbReference type="InterPro" id="IPR003121">
    <property type="entry name" value="SWIB_MDM2_domain"/>
</dbReference>
<keyword evidence="4" id="KW-1185">Reference proteome</keyword>
<dbReference type="SUPFAM" id="SSF47592">
    <property type="entry name" value="SWIB/MDM2 domain"/>
    <property type="match status" value="1"/>
</dbReference>
<evidence type="ECO:0000256" key="1">
    <source>
        <dbReference type="SAM" id="MobiDB-lite"/>
    </source>
</evidence>
<gene>
    <name evidence="3" type="primary">SNF12</name>
    <name evidence="3" type="ORF">EIP91_003429</name>
</gene>
<dbReference type="SMART" id="SM00151">
    <property type="entry name" value="SWIB"/>
    <property type="match status" value="1"/>
</dbReference>
<dbReference type="Proteomes" id="UP000292702">
    <property type="component" value="Unassembled WGS sequence"/>
</dbReference>
<reference evidence="3 4" key="1">
    <citation type="submission" date="2018-11" db="EMBL/GenBank/DDBJ databases">
        <title>Genome assembly of Steccherinum ochraceum LE-BIN_3174, the white-rot fungus of the Steccherinaceae family (The Residual Polyporoid clade, Polyporales, Basidiomycota).</title>
        <authorList>
            <person name="Fedorova T.V."/>
            <person name="Glazunova O.A."/>
            <person name="Landesman E.O."/>
            <person name="Moiseenko K.V."/>
            <person name="Psurtseva N.V."/>
            <person name="Savinova O.S."/>
            <person name="Shakhova N.V."/>
            <person name="Tyazhelova T.V."/>
            <person name="Vasina D.V."/>
        </authorList>
    </citation>
    <scope>NUCLEOTIDE SEQUENCE [LARGE SCALE GENOMIC DNA]</scope>
    <source>
        <strain evidence="3 4">LE-BIN_3174</strain>
    </source>
</reference>
<dbReference type="EMBL" id="RWJN01000207">
    <property type="protein sequence ID" value="TCD64932.1"/>
    <property type="molecule type" value="Genomic_DNA"/>
</dbReference>
<sequence length="421" mass="47804">MDQQRPAAKKRKLTDKALPSTILSSPNYAVDSQMYQDLIAMERRLDWTMSRKKAEVQDALIRTVPTTRTLRLFLSHTVSGQSWQQGTDPTAADASGETKPNLETGEGIPAWQFRIEGRLLEIPNQRSKDRAPPRKFSTLIKHMVIELERDPAQYPDGNIVEWARLPPNQQQPQDGFTVRRLGDSTTKIRVVIHLDQQPEVFKVLPELGNILGIKEETKMGVVQALWNYIKEEGLQDKLERRTIRADAKLRQIFGAESFPFNQIPERVNRFLAPPDPILLHYTINPSLAPPEKPSAWDVEVKMDDTNLRNRMNGLVIGVSQETSRELVRLDEEVSLLTQSLTNSHLKYTFLDAFASNPQGFMQTWLESQSRDLESVLGSGPSEGATLRQDDLRRAEYFKLPWVEEAVAIMEGQRKAGKVGLS</sequence>
<dbReference type="Pfam" id="PF02201">
    <property type="entry name" value="SWIB"/>
    <property type="match status" value="1"/>
</dbReference>
<dbReference type="Gene3D" id="1.10.245.10">
    <property type="entry name" value="SWIB/MDM2 domain"/>
    <property type="match status" value="1"/>
</dbReference>
<evidence type="ECO:0000313" key="3">
    <source>
        <dbReference type="EMBL" id="TCD64932.1"/>
    </source>
</evidence>
<dbReference type="OrthoDB" id="10263741at2759"/>
<dbReference type="PANTHER" id="PTHR13844">
    <property type="entry name" value="SWI/SNF-RELATED MATRIX-ASSOCIATED ACTIN-DEPENDENT REGULATOR OF CHROMATIN SUBFAMILY D"/>
    <property type="match status" value="1"/>
</dbReference>
<protein>
    <submittedName>
        <fullName evidence="3">SWI/SNF complex component snf12</fullName>
    </submittedName>
</protein>